<comment type="caution">
    <text evidence="2">The sequence shown here is derived from an EMBL/GenBank/DDBJ whole genome shotgun (WGS) entry which is preliminary data.</text>
</comment>
<feature type="region of interest" description="Disordered" evidence="1">
    <location>
        <begin position="90"/>
        <end position="109"/>
    </location>
</feature>
<dbReference type="Proteomes" id="UP000193566">
    <property type="component" value="Unassembled WGS sequence"/>
</dbReference>
<gene>
    <name evidence="2" type="ORF">SAMN02745947_05581</name>
</gene>
<proteinExistence type="predicted"/>
<protein>
    <recommendedName>
        <fullName evidence="4">DUF222 domain-containing protein</fullName>
    </recommendedName>
</protein>
<evidence type="ECO:0000256" key="1">
    <source>
        <dbReference type="SAM" id="MobiDB-lite"/>
    </source>
</evidence>
<evidence type="ECO:0000313" key="3">
    <source>
        <dbReference type="Proteomes" id="UP000193566"/>
    </source>
</evidence>
<keyword evidence="3" id="KW-1185">Reference proteome</keyword>
<name>A0ABY1MJP3_RHORH</name>
<dbReference type="EMBL" id="FXAV01000050">
    <property type="protein sequence ID" value="SMG60225.1"/>
    <property type="molecule type" value="Genomic_DNA"/>
</dbReference>
<reference evidence="2 3" key="1">
    <citation type="submission" date="2017-04" db="EMBL/GenBank/DDBJ databases">
        <authorList>
            <person name="Varghese N."/>
            <person name="Submissions S."/>
        </authorList>
    </citation>
    <scope>NUCLEOTIDE SEQUENCE [LARGE SCALE GENOMIC DNA]</scope>
    <source>
        <strain evidence="2 3">J3</strain>
    </source>
</reference>
<evidence type="ECO:0008006" key="4">
    <source>
        <dbReference type="Google" id="ProtNLM"/>
    </source>
</evidence>
<organism evidence="2 3">
    <name type="scientific">Rhodococcus rhodochrous J3</name>
    <dbReference type="NCBI Taxonomy" id="903528"/>
    <lineage>
        <taxon>Bacteria</taxon>
        <taxon>Bacillati</taxon>
        <taxon>Actinomycetota</taxon>
        <taxon>Actinomycetes</taxon>
        <taxon>Mycobacteriales</taxon>
        <taxon>Nocardiaceae</taxon>
        <taxon>Rhodococcus</taxon>
    </lineage>
</organism>
<sequence length="179" mass="19251">MAPDTTTRLSGIVKALEGVIIPALSEADSLAQEQAAIALSHLRMMSQLSDSDVEYEQHCLRKIESLAEDLVSSASGQGFTRERAESLARVLGSRGTEATRPRPSAAKRRRNEIARAIASLVEASGIDGDESFVSTSQRLILNHGKIQADLDRSRYAAAGLDPEAGTLPQFEALMSLDED</sequence>
<accession>A0ABY1MJP3</accession>
<evidence type="ECO:0000313" key="2">
    <source>
        <dbReference type="EMBL" id="SMG60225.1"/>
    </source>
</evidence>